<evidence type="ECO:0000256" key="2">
    <source>
        <dbReference type="ARBA" id="ARBA00022525"/>
    </source>
</evidence>
<feature type="domain" description="C1q" evidence="4">
    <location>
        <begin position="208"/>
        <end position="344"/>
    </location>
</feature>
<evidence type="ECO:0000256" key="3">
    <source>
        <dbReference type="ARBA" id="ARBA00022729"/>
    </source>
</evidence>
<accession>A0A8S3SLH3</accession>
<dbReference type="InterPro" id="IPR001073">
    <property type="entry name" value="C1q_dom"/>
</dbReference>
<dbReference type="OrthoDB" id="6127506at2759"/>
<dbReference type="InterPro" id="IPR050822">
    <property type="entry name" value="Cerebellin_Synaptic_Org"/>
</dbReference>
<comment type="caution">
    <text evidence="5">The sequence shown here is derived from an EMBL/GenBank/DDBJ whole genome shotgun (WGS) entry which is preliminary data.</text>
</comment>
<evidence type="ECO:0000256" key="1">
    <source>
        <dbReference type="ARBA" id="ARBA00004613"/>
    </source>
</evidence>
<evidence type="ECO:0000313" key="6">
    <source>
        <dbReference type="Proteomes" id="UP000683360"/>
    </source>
</evidence>
<evidence type="ECO:0000259" key="4">
    <source>
        <dbReference type="PROSITE" id="PS50871"/>
    </source>
</evidence>
<sequence length="344" mass="39366">MLSLSDSCDGEHCSEIISMPIMDDMRATLNANLDVSKMNKHLKAYIQQEIDIGVKTAMENQVKQMIENKTKTMDAEITGKFNELEESIISKTDQMERLIKNESEMMITEIMTMSKNTNTDITIKSKEMEKRQTAKTDQMEQLIKNKTEDILTFFKDNEEELAIQTDQMAQIITNKSAEMLTLFKDNNKKMETSFDVKVKEFEQKFEVKDRFKYVFFSYLSSGKRNFIQDKILVFDVVPLNIGNAYNSTTGKFTCKEDGIYTFSWTTNEGISSVFLVDGKPIASNYNSVVTNEWYDEQVITGSISVIVKMTKGQEAWLKVENIGYYSIESSSENTPSSVLSGFKI</sequence>
<name>A0A8S3SLH3_MYTED</name>
<protein>
    <submittedName>
        <fullName evidence="5">C1QL</fullName>
    </submittedName>
</protein>
<evidence type="ECO:0000313" key="5">
    <source>
        <dbReference type="EMBL" id="CAG2221221.1"/>
    </source>
</evidence>
<dbReference type="SUPFAM" id="SSF49842">
    <property type="entry name" value="TNF-like"/>
    <property type="match status" value="1"/>
</dbReference>
<organism evidence="5 6">
    <name type="scientific">Mytilus edulis</name>
    <name type="common">Blue mussel</name>
    <dbReference type="NCBI Taxonomy" id="6550"/>
    <lineage>
        <taxon>Eukaryota</taxon>
        <taxon>Metazoa</taxon>
        <taxon>Spiralia</taxon>
        <taxon>Lophotrochozoa</taxon>
        <taxon>Mollusca</taxon>
        <taxon>Bivalvia</taxon>
        <taxon>Autobranchia</taxon>
        <taxon>Pteriomorphia</taxon>
        <taxon>Mytilida</taxon>
        <taxon>Mytiloidea</taxon>
        <taxon>Mytilidae</taxon>
        <taxon>Mytilinae</taxon>
        <taxon>Mytilus</taxon>
    </lineage>
</organism>
<reference evidence="5" key="1">
    <citation type="submission" date="2021-03" db="EMBL/GenBank/DDBJ databases">
        <authorList>
            <person name="Bekaert M."/>
        </authorList>
    </citation>
    <scope>NUCLEOTIDE SEQUENCE</scope>
</reference>
<dbReference type="GO" id="GO:0005615">
    <property type="term" value="C:extracellular space"/>
    <property type="evidence" value="ECO:0007669"/>
    <property type="project" value="TreeGrafter"/>
</dbReference>
<comment type="subcellular location">
    <subcellularLocation>
        <location evidence="1">Secreted</location>
    </subcellularLocation>
</comment>
<dbReference type="PROSITE" id="PS50871">
    <property type="entry name" value="C1Q"/>
    <property type="match status" value="1"/>
</dbReference>
<dbReference type="EMBL" id="CAJPWZ010001679">
    <property type="protein sequence ID" value="CAG2221221.1"/>
    <property type="molecule type" value="Genomic_DNA"/>
</dbReference>
<keyword evidence="6" id="KW-1185">Reference proteome</keyword>
<dbReference type="InterPro" id="IPR008983">
    <property type="entry name" value="Tumour_necrosis_fac-like_dom"/>
</dbReference>
<dbReference type="Proteomes" id="UP000683360">
    <property type="component" value="Unassembled WGS sequence"/>
</dbReference>
<keyword evidence="2" id="KW-0964">Secreted</keyword>
<keyword evidence="3" id="KW-0732">Signal</keyword>
<dbReference type="PANTHER" id="PTHR22923:SF62">
    <property type="entry name" value="CVP18"/>
    <property type="match status" value="1"/>
</dbReference>
<dbReference type="AlphaFoldDB" id="A0A8S3SLH3"/>
<dbReference type="PRINTS" id="PR00007">
    <property type="entry name" value="COMPLEMNTC1Q"/>
</dbReference>
<proteinExistence type="predicted"/>
<dbReference type="Pfam" id="PF00386">
    <property type="entry name" value="C1q"/>
    <property type="match status" value="1"/>
</dbReference>
<gene>
    <name evidence="5" type="ORF">MEDL_34639</name>
</gene>
<dbReference type="Gene3D" id="2.60.120.40">
    <property type="match status" value="1"/>
</dbReference>
<dbReference type="PANTHER" id="PTHR22923">
    <property type="entry name" value="CEREBELLIN-RELATED"/>
    <property type="match status" value="1"/>
</dbReference>
<dbReference type="SMART" id="SM00110">
    <property type="entry name" value="C1Q"/>
    <property type="match status" value="1"/>
</dbReference>